<keyword evidence="4" id="KW-1185">Reference proteome</keyword>
<dbReference type="InterPro" id="IPR056411">
    <property type="entry name" value="CysS_C"/>
</dbReference>
<dbReference type="Proteomes" id="UP001499993">
    <property type="component" value="Unassembled WGS sequence"/>
</dbReference>
<gene>
    <name evidence="3" type="ORF">GCM10023224_26290</name>
</gene>
<evidence type="ECO:0000313" key="4">
    <source>
        <dbReference type="Proteomes" id="UP001499993"/>
    </source>
</evidence>
<evidence type="ECO:0000313" key="3">
    <source>
        <dbReference type="EMBL" id="GAA4942596.1"/>
    </source>
</evidence>
<organism evidence="3 4">
    <name type="scientific">Streptomonospora halophila</name>
    <dbReference type="NCBI Taxonomy" id="427369"/>
    <lineage>
        <taxon>Bacteria</taxon>
        <taxon>Bacillati</taxon>
        <taxon>Actinomycetota</taxon>
        <taxon>Actinomycetes</taxon>
        <taxon>Streptosporangiales</taxon>
        <taxon>Nocardiopsidaceae</taxon>
        <taxon>Streptomonospora</taxon>
    </lineage>
</organism>
<feature type="domain" description="Cysteinyl-tRNA ligase anticodon binding" evidence="1">
    <location>
        <begin position="180"/>
        <end position="232"/>
    </location>
</feature>
<evidence type="ECO:0000259" key="2">
    <source>
        <dbReference type="Pfam" id="PF23494"/>
    </source>
</evidence>
<dbReference type="Pfam" id="PF23493">
    <property type="entry name" value="CysS_C"/>
    <property type="match status" value="1"/>
</dbReference>
<evidence type="ECO:0008006" key="5">
    <source>
        <dbReference type="Google" id="ProtNLM"/>
    </source>
</evidence>
<proteinExistence type="predicted"/>
<dbReference type="EMBL" id="BAABIK010000013">
    <property type="protein sequence ID" value="GAA4942596.1"/>
    <property type="molecule type" value="Genomic_DNA"/>
</dbReference>
<dbReference type="Pfam" id="PF23494">
    <property type="entry name" value="bPH_10"/>
    <property type="match status" value="1"/>
</dbReference>
<name>A0ABP9GHJ7_9ACTN</name>
<sequence>MERDAPAPGKATVVAPARSERVLMWGGLPLLGAVLGALLKTLAEWLATWPWTPFEGPVQLISTLPDTPTRIGGAVVGLVAGLVLALIGESESGTVTVDGGEAVVESGDRRVAFRRSQVSAVFKDGKRLVALGPRTEELAGQATDLDARRLAAAFRKHGYPWREGGDPCAADYRRWVEGVPDLSASAHGLFAARARALRKDGSDAARDAEELRAELGKLGLVVRDERKTQYWRAIAPRDDAGSASEGP</sequence>
<feature type="domain" description="YqeB PH" evidence="2">
    <location>
        <begin position="12"/>
        <end position="162"/>
    </location>
</feature>
<comment type="caution">
    <text evidence="3">The sequence shown here is derived from an EMBL/GenBank/DDBJ whole genome shotgun (WGS) entry which is preliminary data.</text>
</comment>
<protein>
    <recommendedName>
        <fullName evidence="5">DUF308 domain-containing protein</fullName>
    </recommendedName>
</protein>
<accession>A0ABP9GHJ7</accession>
<dbReference type="RefSeq" id="WP_345556800.1">
    <property type="nucleotide sequence ID" value="NZ_BAABIK010000013.1"/>
</dbReference>
<dbReference type="InterPro" id="IPR057798">
    <property type="entry name" value="PH_YqeB"/>
</dbReference>
<evidence type="ECO:0000259" key="1">
    <source>
        <dbReference type="Pfam" id="PF23493"/>
    </source>
</evidence>
<reference evidence="4" key="1">
    <citation type="journal article" date="2019" name="Int. J. Syst. Evol. Microbiol.">
        <title>The Global Catalogue of Microorganisms (GCM) 10K type strain sequencing project: providing services to taxonomists for standard genome sequencing and annotation.</title>
        <authorList>
            <consortium name="The Broad Institute Genomics Platform"/>
            <consortium name="The Broad Institute Genome Sequencing Center for Infectious Disease"/>
            <person name="Wu L."/>
            <person name="Ma J."/>
        </authorList>
    </citation>
    <scope>NUCLEOTIDE SEQUENCE [LARGE SCALE GENOMIC DNA]</scope>
    <source>
        <strain evidence="4">JCM 18123</strain>
    </source>
</reference>